<keyword evidence="1" id="KW-1133">Transmembrane helix</keyword>
<evidence type="ECO:0008006" key="6">
    <source>
        <dbReference type="Google" id="ProtNLM"/>
    </source>
</evidence>
<proteinExistence type="predicted"/>
<name>A0A497U0E4_9FLAO</name>
<dbReference type="EMBL" id="RCCB01000013">
    <property type="protein sequence ID" value="RLJ24120.1"/>
    <property type="molecule type" value="Genomic_DNA"/>
</dbReference>
<accession>A0A497U0E4</accession>
<evidence type="ECO:0000313" key="4">
    <source>
        <dbReference type="Proteomes" id="UP000233767"/>
    </source>
</evidence>
<feature type="transmembrane region" description="Helical" evidence="1">
    <location>
        <begin position="18"/>
        <end position="36"/>
    </location>
</feature>
<feature type="transmembrane region" description="Helical" evidence="1">
    <location>
        <begin position="117"/>
        <end position="137"/>
    </location>
</feature>
<reference evidence="3 5" key="2">
    <citation type="submission" date="2018-10" db="EMBL/GenBank/DDBJ databases">
        <title>Genomic Encyclopedia of Archaeal and Bacterial Type Strains, Phase II (KMG-II): from individual species to whole genera.</title>
        <authorList>
            <person name="Goeker M."/>
        </authorList>
    </citation>
    <scope>NUCLEOTIDE SEQUENCE [LARGE SCALE GENOMIC DNA]</scope>
    <source>
        <strain evidence="3 5">DSM 21886</strain>
    </source>
</reference>
<dbReference type="RefSeq" id="WP_143395048.1">
    <property type="nucleotide sequence ID" value="NZ_PJND01000009.1"/>
</dbReference>
<evidence type="ECO:0000313" key="3">
    <source>
        <dbReference type="EMBL" id="RLJ24120.1"/>
    </source>
</evidence>
<feature type="transmembrane region" description="Helical" evidence="1">
    <location>
        <begin position="223"/>
        <end position="240"/>
    </location>
</feature>
<evidence type="ECO:0000256" key="1">
    <source>
        <dbReference type="SAM" id="Phobius"/>
    </source>
</evidence>
<keyword evidence="1" id="KW-0472">Membrane</keyword>
<keyword evidence="1" id="KW-0812">Transmembrane</keyword>
<feature type="transmembrane region" description="Helical" evidence="1">
    <location>
        <begin position="277"/>
        <end position="294"/>
    </location>
</feature>
<feature type="transmembrane region" description="Helical" evidence="1">
    <location>
        <begin position="88"/>
        <end position="105"/>
    </location>
</feature>
<evidence type="ECO:0000313" key="2">
    <source>
        <dbReference type="EMBL" id="PKW20677.1"/>
    </source>
</evidence>
<dbReference type="Proteomes" id="UP000275027">
    <property type="component" value="Unassembled WGS sequence"/>
</dbReference>
<keyword evidence="4" id="KW-1185">Reference proteome</keyword>
<dbReference type="EMBL" id="PJND01000009">
    <property type="protein sequence ID" value="PKW20677.1"/>
    <property type="molecule type" value="Genomic_DNA"/>
</dbReference>
<sequence length="430" mass="49832">MTKTHPLTEKKWSAGRKFLTLFLIFYLFLYMFPFPFDQIPGVNILTGWYEDAIDIITLWVGKNILQIEKLQQIINTGSGDTTFNYVRLFAYILIALLASIIVFFITRKRINYDRQYYWIIVYARYYVGLYLVIYGIFKLVEGQFSFHDYGRLEENFGDATPMGLLWTFMGHSKIYGGFTGIIEAGAGFLLLFHNTKTLGALLSVAVMSNVVLMNFCFDVPVKLFSSHLLLISIIILIPNLKKLYNFFILNKTETLDHCKLVFENKWKVRARTIGKTLLILGFTVDIVLMGVDYMRTNGSLAPEAPLKGSYHTTAFYISENDSLKNTEDKKILWNRLHISGNYGSIRTESDSTNYYAIKIDTLKNTIEFKSYRDTTDISVLHYEEKAPKTFLLKGKFGKQNIQAEFNKKSLNDYRLVNTGFHWIQEYPNNR</sequence>
<comment type="caution">
    <text evidence="3">The sequence shown here is derived from an EMBL/GenBank/DDBJ whole genome shotgun (WGS) entry which is preliminary data.</text>
</comment>
<feature type="transmembrane region" description="Helical" evidence="1">
    <location>
        <begin position="174"/>
        <end position="192"/>
    </location>
</feature>
<feature type="transmembrane region" description="Helical" evidence="1">
    <location>
        <begin position="199"/>
        <end position="217"/>
    </location>
</feature>
<dbReference type="Proteomes" id="UP000233767">
    <property type="component" value="Unassembled WGS sequence"/>
</dbReference>
<organism evidence="3 5">
    <name type="scientific">Flavobacterium lindanitolerans</name>
    <dbReference type="NCBI Taxonomy" id="428988"/>
    <lineage>
        <taxon>Bacteria</taxon>
        <taxon>Pseudomonadati</taxon>
        <taxon>Bacteroidota</taxon>
        <taxon>Flavobacteriia</taxon>
        <taxon>Flavobacteriales</taxon>
        <taxon>Flavobacteriaceae</taxon>
        <taxon>Flavobacterium</taxon>
    </lineage>
</organism>
<gene>
    <name evidence="2" type="ORF">B0G92_2827</name>
    <name evidence="3" type="ORF">CLV50_2837</name>
</gene>
<evidence type="ECO:0000313" key="5">
    <source>
        <dbReference type="Proteomes" id="UP000275027"/>
    </source>
</evidence>
<dbReference type="AlphaFoldDB" id="A0A497U0E4"/>
<reference evidence="2 4" key="1">
    <citation type="submission" date="2017-12" db="EMBL/GenBank/DDBJ databases">
        <title>Genomic Encyclopedia of Type Strains, Phase III (KMG-III): the genomes of soil and plant-associated and newly described type strains.</title>
        <authorList>
            <person name="Whitman W."/>
        </authorList>
    </citation>
    <scope>NUCLEOTIDE SEQUENCE [LARGE SCALE GENOMIC DNA]</scope>
    <source>
        <strain evidence="2 4">IP-10</strain>
    </source>
</reference>
<protein>
    <recommendedName>
        <fullName evidence="6">DoxX-like protein</fullName>
    </recommendedName>
</protein>